<protein>
    <submittedName>
        <fullName evidence="1">Uncharacterized protein</fullName>
    </submittedName>
</protein>
<reference evidence="1" key="1">
    <citation type="submission" date="2021-04" db="EMBL/GenBank/DDBJ databases">
        <title>Characterizing Neisseria spp. as novel respiratory pathobionts in bronchiectasis.</title>
        <authorList>
            <person name="Li L."/>
            <person name="Mac Aogain M."/>
            <person name="Xu T."/>
            <person name="Jaggi T.K."/>
            <person name="Chan L.Y."/>
            <person name="Keir H.R."/>
            <person name="Dicker A.J."/>
            <person name="Qu J."/>
            <person name="Liu Y."/>
            <person name="Chen H.S."/>
            <person name="Koh M.S."/>
            <person name="Ong T.H."/>
            <person name="Lim A.Y.H."/>
            <person name="Abisheganaden J."/>
            <person name="Low T.B."/>
            <person name="Oliver B.G."/>
            <person name="Tan N.S."/>
            <person name="Fang M."/>
            <person name="Chalmers J.D."/>
            <person name="Chotirmall S.H."/>
        </authorList>
    </citation>
    <scope>NUCLEOTIDE SEQUENCE</scope>
    <source>
        <strain evidence="1">TT0077</strain>
    </source>
</reference>
<gene>
    <name evidence="1" type="ORF">KCG54_00240</name>
</gene>
<evidence type="ECO:0000313" key="1">
    <source>
        <dbReference type="EMBL" id="UTG69849.1"/>
    </source>
</evidence>
<dbReference type="AlphaFoldDB" id="A0A9X9HU46"/>
<dbReference type="EMBL" id="CP073115">
    <property type="protein sequence ID" value="UTG69849.1"/>
    <property type="molecule type" value="Genomic_DNA"/>
</dbReference>
<evidence type="ECO:0000313" key="2">
    <source>
        <dbReference type="Proteomes" id="UP001057296"/>
    </source>
</evidence>
<proteinExistence type="predicted"/>
<name>A0A9X9HU46_NEISU</name>
<organism evidence="1 2">
    <name type="scientific">Neisseria subflava</name>
    <dbReference type="NCBI Taxonomy" id="28449"/>
    <lineage>
        <taxon>Bacteria</taxon>
        <taxon>Pseudomonadati</taxon>
        <taxon>Pseudomonadota</taxon>
        <taxon>Betaproteobacteria</taxon>
        <taxon>Neisseriales</taxon>
        <taxon>Neisseriaceae</taxon>
        <taxon>Neisseria</taxon>
    </lineage>
</organism>
<dbReference type="Proteomes" id="UP001057296">
    <property type="component" value="Chromosome"/>
</dbReference>
<sequence>MINTKSEQKETIIKLRVKKDISQNDVEHLAAAFEAIGYFDATSVIKNKVKGLFGG</sequence>
<dbReference type="RefSeq" id="WP_254324300.1">
    <property type="nucleotide sequence ID" value="NZ_CP073115.1"/>
</dbReference>
<accession>A0A9X9HU46</accession>